<reference evidence="1 2" key="2">
    <citation type="submission" date="2007-04" db="EMBL/GenBank/DDBJ databases">
        <title>Draft genome sequence of Ruminococcus torques (ATCC 27756).</title>
        <authorList>
            <person name="Sudarsanam P."/>
            <person name="Ley R."/>
            <person name="Guruge J."/>
            <person name="Turnbaugh P.J."/>
            <person name="Mahowald M."/>
            <person name="Liep D."/>
            <person name="Gordon J."/>
        </authorList>
    </citation>
    <scope>NUCLEOTIDE SEQUENCE [LARGE SCALE GENOMIC DNA]</scope>
    <source>
        <strain evidence="1 2">ATCC 27756</strain>
    </source>
</reference>
<gene>
    <name evidence="1" type="ORF">RUMTOR_02622</name>
</gene>
<dbReference type="AlphaFoldDB" id="A5KQT1"/>
<organism evidence="1 2">
    <name type="scientific">[Ruminococcus] torques ATCC 27756</name>
    <dbReference type="NCBI Taxonomy" id="411460"/>
    <lineage>
        <taxon>Bacteria</taxon>
        <taxon>Bacillati</taxon>
        <taxon>Bacillota</taxon>
        <taxon>Clostridia</taxon>
        <taxon>Lachnospirales</taxon>
        <taxon>Lachnospiraceae</taxon>
        <taxon>Mediterraneibacter</taxon>
    </lineage>
</organism>
<dbReference type="Proteomes" id="UP000003577">
    <property type="component" value="Unassembled WGS sequence"/>
</dbReference>
<reference evidence="1 2" key="1">
    <citation type="submission" date="2007-03" db="EMBL/GenBank/DDBJ databases">
        <authorList>
            <person name="Fulton L."/>
            <person name="Clifton S."/>
            <person name="Fulton B."/>
            <person name="Xu J."/>
            <person name="Minx P."/>
            <person name="Pepin K.H."/>
            <person name="Johnson M."/>
            <person name="Thiruvilangam P."/>
            <person name="Bhonagiri V."/>
            <person name="Nash W.E."/>
            <person name="Mardis E.R."/>
            <person name="Wilson R.K."/>
        </authorList>
    </citation>
    <scope>NUCLEOTIDE SEQUENCE [LARGE SCALE GENOMIC DNA]</scope>
    <source>
        <strain evidence="1 2">ATCC 27756</strain>
    </source>
</reference>
<dbReference type="PaxDb" id="411460-RUMTOR_02622"/>
<comment type="caution">
    <text evidence="1">The sequence shown here is derived from an EMBL/GenBank/DDBJ whole genome shotgun (WGS) entry which is preliminary data.</text>
</comment>
<evidence type="ECO:0000313" key="2">
    <source>
        <dbReference type="Proteomes" id="UP000003577"/>
    </source>
</evidence>
<protein>
    <submittedName>
        <fullName evidence="1">Uncharacterized protein</fullName>
    </submittedName>
</protein>
<proteinExistence type="predicted"/>
<dbReference type="EMBL" id="AAVP02000018">
    <property type="protein sequence ID" value="EDK23249.1"/>
    <property type="molecule type" value="Genomic_DNA"/>
</dbReference>
<dbReference type="HOGENOM" id="CLU_3391182_0_0_9"/>
<evidence type="ECO:0000313" key="1">
    <source>
        <dbReference type="EMBL" id="EDK23249.1"/>
    </source>
</evidence>
<sequence>MNLKSVRMGRTLLCRKAERGSSYTAIIRECER</sequence>
<accession>A5KQT1</accession>
<name>A5KQT1_9FIRM</name>